<name>A0ABV7JTC2_9SPHI</name>
<dbReference type="EMBL" id="JBHRTA010000062">
    <property type="protein sequence ID" value="MFC3200009.1"/>
    <property type="molecule type" value="Genomic_DNA"/>
</dbReference>
<feature type="domain" description="KTSC" evidence="1">
    <location>
        <begin position="3"/>
        <end position="59"/>
    </location>
</feature>
<sequence>MPSTVIRNIDYQEDASRLQITFQTGAIYNYYGVPEAVYMGLRQARSKGAYFNKHISGIFPFKRVSSSV</sequence>
<organism evidence="2 3">
    <name type="scientific">Parapedobacter deserti</name>
    <dbReference type="NCBI Taxonomy" id="1912957"/>
    <lineage>
        <taxon>Bacteria</taxon>
        <taxon>Pseudomonadati</taxon>
        <taxon>Bacteroidota</taxon>
        <taxon>Sphingobacteriia</taxon>
        <taxon>Sphingobacteriales</taxon>
        <taxon>Sphingobacteriaceae</taxon>
        <taxon>Parapedobacter</taxon>
    </lineage>
</organism>
<keyword evidence="3" id="KW-1185">Reference proteome</keyword>
<proteinExistence type="predicted"/>
<gene>
    <name evidence="2" type="ORF">ACFOET_20480</name>
</gene>
<protein>
    <submittedName>
        <fullName evidence="2">KTSC domain-containing protein</fullName>
    </submittedName>
</protein>
<evidence type="ECO:0000313" key="2">
    <source>
        <dbReference type="EMBL" id="MFC3200009.1"/>
    </source>
</evidence>
<dbReference type="Proteomes" id="UP001595526">
    <property type="component" value="Unassembled WGS sequence"/>
</dbReference>
<evidence type="ECO:0000259" key="1">
    <source>
        <dbReference type="Pfam" id="PF13619"/>
    </source>
</evidence>
<evidence type="ECO:0000313" key="3">
    <source>
        <dbReference type="Proteomes" id="UP001595526"/>
    </source>
</evidence>
<dbReference type="Pfam" id="PF13619">
    <property type="entry name" value="KTSC"/>
    <property type="match status" value="1"/>
</dbReference>
<dbReference type="RefSeq" id="WP_379026183.1">
    <property type="nucleotide sequence ID" value="NZ_JBHRTA010000062.1"/>
</dbReference>
<comment type="caution">
    <text evidence="2">The sequence shown here is derived from an EMBL/GenBank/DDBJ whole genome shotgun (WGS) entry which is preliminary data.</text>
</comment>
<reference evidence="3" key="1">
    <citation type="journal article" date="2019" name="Int. J. Syst. Evol. Microbiol.">
        <title>The Global Catalogue of Microorganisms (GCM) 10K type strain sequencing project: providing services to taxonomists for standard genome sequencing and annotation.</title>
        <authorList>
            <consortium name="The Broad Institute Genomics Platform"/>
            <consortium name="The Broad Institute Genome Sequencing Center for Infectious Disease"/>
            <person name="Wu L."/>
            <person name="Ma J."/>
        </authorList>
    </citation>
    <scope>NUCLEOTIDE SEQUENCE [LARGE SCALE GENOMIC DNA]</scope>
    <source>
        <strain evidence="3">KCTC 52416</strain>
    </source>
</reference>
<dbReference type="InterPro" id="IPR025309">
    <property type="entry name" value="KTSC_dom"/>
</dbReference>
<accession>A0ABV7JTC2</accession>